<sequence length="88" mass="10291">MVIKNKDKFVHSIARLLFFAKMTSDSKNEKMLEEIIAGFEDSIDSELDEAILETMHDMVRRYEAFEKRYKAFEKMLHILAGDSNVDSK</sequence>
<evidence type="ECO:0000313" key="1">
    <source>
        <dbReference type="EMBL" id="NME43263.1"/>
    </source>
</evidence>
<organism evidence="1 2">
    <name type="scientific">Ligilactobacillus agilis</name>
    <dbReference type="NCBI Taxonomy" id="1601"/>
    <lineage>
        <taxon>Bacteria</taxon>
        <taxon>Bacillati</taxon>
        <taxon>Bacillota</taxon>
        <taxon>Bacilli</taxon>
        <taxon>Lactobacillales</taxon>
        <taxon>Lactobacillaceae</taxon>
        <taxon>Ligilactobacillus</taxon>
    </lineage>
</organism>
<name>A0A848C706_9LACO</name>
<dbReference type="AlphaFoldDB" id="A0A848C706"/>
<proteinExistence type="predicted"/>
<gene>
    <name evidence="1" type="ORF">HF863_11005</name>
</gene>
<dbReference type="Proteomes" id="UP000563853">
    <property type="component" value="Unassembled WGS sequence"/>
</dbReference>
<comment type="caution">
    <text evidence="1">The sequence shown here is derived from an EMBL/GenBank/DDBJ whole genome shotgun (WGS) entry which is preliminary data.</text>
</comment>
<accession>A0A848C706</accession>
<reference evidence="1 2" key="1">
    <citation type="submission" date="2020-04" db="EMBL/GenBank/DDBJ databases">
        <authorList>
            <person name="Hitch T.C.A."/>
            <person name="Wylensek D."/>
            <person name="Clavel T."/>
        </authorList>
    </citation>
    <scope>NUCLEOTIDE SEQUENCE [LARGE SCALE GENOMIC DNA]</scope>
    <source>
        <strain evidence="1 2">WCA-389-WT-5H1</strain>
    </source>
</reference>
<evidence type="ECO:0000313" key="2">
    <source>
        <dbReference type="Proteomes" id="UP000563853"/>
    </source>
</evidence>
<protein>
    <submittedName>
        <fullName evidence="1">Uncharacterized protein</fullName>
    </submittedName>
</protein>
<dbReference type="EMBL" id="JABAFP010000101">
    <property type="protein sequence ID" value="NME43263.1"/>
    <property type="molecule type" value="Genomic_DNA"/>
</dbReference>